<gene>
    <name evidence="2" type="ORF">HPS55_01985</name>
</gene>
<dbReference type="RefSeq" id="WP_172176668.1">
    <property type="nucleotide sequence ID" value="NZ_CATJRD010000150.1"/>
</dbReference>
<organism evidence="2 3">
    <name type="scientific">Xylanibacter rodentium</name>
    <dbReference type="NCBI Taxonomy" id="2736289"/>
    <lineage>
        <taxon>Bacteria</taxon>
        <taxon>Pseudomonadati</taxon>
        <taxon>Bacteroidota</taxon>
        <taxon>Bacteroidia</taxon>
        <taxon>Bacteroidales</taxon>
        <taxon>Prevotellaceae</taxon>
        <taxon>Xylanibacter</taxon>
    </lineage>
</organism>
<proteinExistence type="predicted"/>
<dbReference type="InterPro" id="IPR014966">
    <property type="entry name" value="FRG-dom"/>
</dbReference>
<accession>A0ABX2ATY7</accession>
<name>A0ABX2ATY7_9BACT</name>
<sequence length="177" mass="20493">MFLHEVFKKEWLRNKICNSDETLFAMSIGRHLGLPCRLIDVTASLETAIWFAVMNPKFYNVDGEVVLIVLDKNDVSSTNRSPFNASKVSYAHEPFMADFLNELPLGEQRKFVQSGHFMWVDNCSLLNEEQVISDHVFHIDRFTIPWQAKQSLAAELYRDVYRGCAYQSDIASIKRRI</sequence>
<evidence type="ECO:0000259" key="1">
    <source>
        <dbReference type="Pfam" id="PF08867"/>
    </source>
</evidence>
<evidence type="ECO:0000313" key="2">
    <source>
        <dbReference type="EMBL" id="NPE13111.1"/>
    </source>
</evidence>
<comment type="caution">
    <text evidence="2">The sequence shown here is derived from an EMBL/GenBank/DDBJ whole genome shotgun (WGS) entry which is preliminary data.</text>
</comment>
<dbReference type="Pfam" id="PF08867">
    <property type="entry name" value="FRG"/>
    <property type="match status" value="1"/>
</dbReference>
<keyword evidence="3" id="KW-1185">Reference proteome</keyword>
<reference evidence="2 3" key="1">
    <citation type="submission" date="2020-05" db="EMBL/GenBank/DDBJ databases">
        <title>Distinct polysaccharide utilization as determinants for interspecies competition between intestinal Prevotella spp.</title>
        <authorList>
            <person name="Galvez E.J.C."/>
            <person name="Iljazovic A."/>
            <person name="Strowig T."/>
        </authorList>
    </citation>
    <scope>NUCLEOTIDE SEQUENCE [LARGE SCALE GENOMIC DNA]</scope>
    <source>
        <strain evidence="2 3">PROD</strain>
    </source>
</reference>
<feature type="domain" description="FRG" evidence="1">
    <location>
        <begin position="6"/>
        <end position="57"/>
    </location>
</feature>
<dbReference type="EMBL" id="JABKKE010000002">
    <property type="protein sequence ID" value="NPE13111.1"/>
    <property type="molecule type" value="Genomic_DNA"/>
</dbReference>
<protein>
    <submittedName>
        <fullName evidence="2">FRG domain-containing protein</fullName>
    </submittedName>
</protein>
<evidence type="ECO:0000313" key="3">
    <source>
        <dbReference type="Proteomes" id="UP001193734"/>
    </source>
</evidence>
<dbReference type="Proteomes" id="UP001193734">
    <property type="component" value="Unassembled WGS sequence"/>
</dbReference>